<dbReference type="EMBL" id="KL142397">
    <property type="protein sequence ID" value="KDR70334.1"/>
    <property type="molecule type" value="Genomic_DNA"/>
</dbReference>
<proteinExistence type="predicted"/>
<feature type="region of interest" description="Disordered" evidence="1">
    <location>
        <begin position="1"/>
        <end position="36"/>
    </location>
</feature>
<keyword evidence="3" id="KW-1185">Reference proteome</keyword>
<dbReference type="HOGENOM" id="CLU_1151864_0_0_1"/>
<reference evidence="3" key="1">
    <citation type="journal article" date="2014" name="Proc. Natl. Acad. Sci. U.S.A.">
        <title>Extensive sampling of basidiomycete genomes demonstrates inadequacy of the white-rot/brown-rot paradigm for wood decay fungi.</title>
        <authorList>
            <person name="Riley R."/>
            <person name="Salamov A.A."/>
            <person name="Brown D.W."/>
            <person name="Nagy L.G."/>
            <person name="Floudas D."/>
            <person name="Held B.W."/>
            <person name="Levasseur A."/>
            <person name="Lombard V."/>
            <person name="Morin E."/>
            <person name="Otillar R."/>
            <person name="Lindquist E.A."/>
            <person name="Sun H."/>
            <person name="LaButti K.M."/>
            <person name="Schmutz J."/>
            <person name="Jabbour D."/>
            <person name="Luo H."/>
            <person name="Baker S.E."/>
            <person name="Pisabarro A.G."/>
            <person name="Walton J.D."/>
            <person name="Blanchette R.A."/>
            <person name="Henrissat B."/>
            <person name="Martin F."/>
            <person name="Cullen D."/>
            <person name="Hibbett D.S."/>
            <person name="Grigoriev I.V."/>
        </authorList>
    </citation>
    <scope>NUCLEOTIDE SEQUENCE [LARGE SCALE GENOMIC DNA]</scope>
    <source>
        <strain evidence="3">CBS 339.88</strain>
    </source>
</reference>
<dbReference type="AlphaFoldDB" id="A0A067SRK7"/>
<dbReference type="Proteomes" id="UP000027222">
    <property type="component" value="Unassembled WGS sequence"/>
</dbReference>
<name>A0A067SRK7_GALM3</name>
<evidence type="ECO:0000313" key="3">
    <source>
        <dbReference type="Proteomes" id="UP000027222"/>
    </source>
</evidence>
<evidence type="ECO:0000256" key="1">
    <source>
        <dbReference type="SAM" id="MobiDB-lite"/>
    </source>
</evidence>
<gene>
    <name evidence="2" type="ORF">GALMADRAFT_214474</name>
</gene>
<sequence>MTYKERRLSKDMPKTKPPREDIKDGRSKDKAAKDNLKLDSGHQEVVLFHVLPPPCFWPAASLPKRPPTLESKGNHYLNGVFLICRRRTMAGELSTHKPIYHRLAYFQLRLDRPRRLSARRSRPFIKVLLPTSLLGDSNMDKLIAVQARPDTSYSLDAIRYAEKMMGIPQEMTNYWRDEYDIPNADELERLEDDDGYPQKRGYTLVSPIWQSTFTTELILRPHYSRERATLFWDVNCGVWHN</sequence>
<evidence type="ECO:0000313" key="2">
    <source>
        <dbReference type="EMBL" id="KDR70334.1"/>
    </source>
</evidence>
<organism evidence="2 3">
    <name type="scientific">Galerina marginata (strain CBS 339.88)</name>
    <dbReference type="NCBI Taxonomy" id="685588"/>
    <lineage>
        <taxon>Eukaryota</taxon>
        <taxon>Fungi</taxon>
        <taxon>Dikarya</taxon>
        <taxon>Basidiomycota</taxon>
        <taxon>Agaricomycotina</taxon>
        <taxon>Agaricomycetes</taxon>
        <taxon>Agaricomycetidae</taxon>
        <taxon>Agaricales</taxon>
        <taxon>Agaricineae</taxon>
        <taxon>Strophariaceae</taxon>
        <taxon>Galerina</taxon>
    </lineage>
</organism>
<protein>
    <submittedName>
        <fullName evidence="2">Uncharacterized protein</fullName>
    </submittedName>
</protein>
<accession>A0A067SRK7</accession>